<keyword evidence="25" id="KW-0547">Nucleotide-binding</keyword>
<keyword evidence="39" id="KW-0325">Glycoprotein</keyword>
<feature type="domain" description="MRNA cap 0-1 NS5-type MT" evidence="57">
    <location>
        <begin position="2509"/>
        <end position="2773"/>
    </location>
</feature>
<dbReference type="InterPro" id="IPR002535">
    <property type="entry name" value="Flavi_propep"/>
</dbReference>
<keyword evidence="15" id="KW-1162">Viral penetration into host cytoplasm</keyword>
<keyword evidence="12" id="KW-0167">Capsid protein</keyword>
<dbReference type="InterPro" id="IPR049486">
    <property type="entry name" value="NS3-hel_C_flaviviridae"/>
</dbReference>
<dbReference type="KEGG" id="vg:23698138"/>
<evidence type="ECO:0000256" key="28">
    <source>
        <dbReference type="ARBA" id="ARBA00022806"/>
    </source>
</evidence>
<reference evidence="58 59" key="1">
    <citation type="journal article" date="2015" name="PLoS ONE">
        <title>New insights into flavivirus evolution, taxonomy and biogeographic history, extended by analysis of canonical and alternative coding sequences.</title>
        <authorList>
            <person name="Moureau G."/>
            <person name="Cook S."/>
            <person name="Lemey P."/>
            <person name="Nougairede A."/>
            <person name="Forrester N.L."/>
            <person name="Khasnatinov M."/>
            <person name="Charrel R.N."/>
            <person name="Firth A.E."/>
            <person name="Gould E.A."/>
            <person name="de Lamballerie X."/>
        </authorList>
    </citation>
    <scope>NUCLEOTIDE SEQUENCE [LARGE SCALE GENOMIC DNA]</scope>
    <source>
        <strain evidence="58">LEIV-400K</strain>
    </source>
</reference>
<keyword evidence="36" id="KW-0506">mRNA capping</keyword>
<dbReference type="SUPFAM" id="SSF56672">
    <property type="entry name" value="DNA/RNA polymerases"/>
    <property type="match status" value="1"/>
</dbReference>
<evidence type="ECO:0000256" key="30">
    <source>
        <dbReference type="ARBA" id="ARBA00022840"/>
    </source>
</evidence>
<dbReference type="GO" id="GO:0004483">
    <property type="term" value="F:methyltransferase cap1 activity"/>
    <property type="evidence" value="ECO:0007669"/>
    <property type="project" value="InterPro"/>
</dbReference>
<feature type="disulfide bond" evidence="48">
    <location>
        <begin position="469"/>
        <end position="567"/>
    </location>
</feature>
<dbReference type="GO" id="GO:0017111">
    <property type="term" value="F:ribonucleoside triphosphate phosphatase activity"/>
    <property type="evidence" value="ECO:0007669"/>
    <property type="project" value="UniProtKB-EC"/>
</dbReference>
<dbReference type="InterPro" id="IPR026490">
    <property type="entry name" value="mRNA_cap_0/1_MeTrfase"/>
</dbReference>
<keyword evidence="32" id="KW-1043">Host membrane</keyword>
<dbReference type="InterPro" id="IPR036253">
    <property type="entry name" value="Glycoprot_cen/dimer_sf"/>
</dbReference>
<dbReference type="CDD" id="cd17038">
    <property type="entry name" value="Flavi_M"/>
    <property type="match status" value="1"/>
</dbReference>
<comment type="catalytic activity">
    <reaction evidence="45">
        <text>a ribonucleoside 5'-triphosphate + H2O = a ribonucleoside 5'-diphosphate + phosphate + H(+)</text>
        <dbReference type="Rhea" id="RHEA:23680"/>
        <dbReference type="ChEBI" id="CHEBI:15377"/>
        <dbReference type="ChEBI" id="CHEBI:15378"/>
        <dbReference type="ChEBI" id="CHEBI:43474"/>
        <dbReference type="ChEBI" id="CHEBI:57930"/>
        <dbReference type="ChEBI" id="CHEBI:61557"/>
        <dbReference type="EC" id="3.6.1.15"/>
    </reaction>
</comment>
<name>A0A0C4PNF3_9FLAV</name>
<dbReference type="InterPro" id="IPR002877">
    <property type="entry name" value="RNA_MeTrfase_FtsJ_dom"/>
</dbReference>
<dbReference type="Pfam" id="PF02832">
    <property type="entry name" value="Flavi_glycop_C"/>
    <property type="match status" value="1"/>
</dbReference>
<dbReference type="SUPFAM" id="SSF56983">
    <property type="entry name" value="Viral glycoprotein, central and dimerisation domains"/>
    <property type="match status" value="1"/>
</dbReference>
<dbReference type="InterPro" id="IPR047530">
    <property type="entry name" value="Flavi_RdRp"/>
</dbReference>
<dbReference type="Gene3D" id="3.40.50.150">
    <property type="entry name" value="Vaccinia Virus protein VP39"/>
    <property type="match status" value="1"/>
</dbReference>
<evidence type="ECO:0000256" key="18">
    <source>
        <dbReference type="ARBA" id="ARBA00022664"/>
    </source>
</evidence>
<dbReference type="Pfam" id="PF20907">
    <property type="entry name" value="Flav_NS3-hel_C"/>
    <property type="match status" value="1"/>
</dbReference>
<keyword evidence="10" id="KW-0964">Secreted</keyword>
<evidence type="ECO:0000256" key="36">
    <source>
        <dbReference type="ARBA" id="ARBA00023042"/>
    </source>
</evidence>
<keyword evidence="17" id="KW-1090">Inhibition of host innate immune response by virus</keyword>
<dbReference type="InterPro" id="IPR038302">
    <property type="entry name" value="Env_glycoprot_M_sf_flavivir"/>
</dbReference>
<evidence type="ECO:0000256" key="41">
    <source>
        <dbReference type="ARBA" id="ARBA00023280"/>
    </source>
</evidence>
<dbReference type="Pfam" id="PF01004">
    <property type="entry name" value="Flavi_M"/>
    <property type="match status" value="1"/>
</dbReference>
<evidence type="ECO:0000313" key="59">
    <source>
        <dbReference type="Proteomes" id="UP000139413"/>
    </source>
</evidence>
<evidence type="ECO:0000256" key="45">
    <source>
        <dbReference type="ARBA" id="ARBA00047631"/>
    </source>
</evidence>
<keyword evidence="11" id="KW-0597">Phosphoprotein</keyword>
<dbReference type="Gene3D" id="3.30.70.2840">
    <property type="entry name" value="Flavivirus RNA-directed RNA polymerase, thumb domain"/>
    <property type="match status" value="3"/>
</dbReference>
<feature type="binding site" evidence="49">
    <location>
        <position position="2947"/>
    </location>
    <ligand>
        <name>Zn(2+)</name>
        <dbReference type="ChEBI" id="CHEBI:29105"/>
        <label>1</label>
    </ligand>
</feature>
<evidence type="ECO:0000256" key="8">
    <source>
        <dbReference type="ARBA" id="ARBA00022506"/>
    </source>
</evidence>
<feature type="transmembrane region" description="Helical" evidence="51">
    <location>
        <begin position="2159"/>
        <end position="2181"/>
    </location>
</feature>
<evidence type="ECO:0000256" key="22">
    <source>
        <dbReference type="ARBA" id="ARBA00022692"/>
    </source>
</evidence>
<feature type="compositionally biased region" description="Basic residues" evidence="50">
    <location>
        <begin position="19"/>
        <end position="34"/>
    </location>
</feature>
<keyword evidence="26" id="KW-0378">Hydrolase</keyword>
<feature type="domain" description="RdRp catalytic" evidence="52">
    <location>
        <begin position="3037"/>
        <end position="3188"/>
    </location>
</feature>
<dbReference type="Pfam" id="PF01570">
    <property type="entry name" value="Flavi_propep"/>
    <property type="match status" value="1"/>
</dbReference>
<keyword evidence="13" id="KW-1048">Host nucleus</keyword>
<evidence type="ECO:0000256" key="39">
    <source>
        <dbReference type="ARBA" id="ARBA00023180"/>
    </source>
</evidence>
<evidence type="ECO:0000256" key="2">
    <source>
        <dbReference type="ARBA" id="ARBA00004153"/>
    </source>
</evidence>
<feature type="transmembrane region" description="Helical" evidence="51">
    <location>
        <begin position="1387"/>
        <end position="1404"/>
    </location>
</feature>
<evidence type="ECO:0000259" key="57">
    <source>
        <dbReference type="PROSITE" id="PS51591"/>
    </source>
</evidence>
<feature type="transmembrane region" description="Helical" evidence="51">
    <location>
        <begin position="2241"/>
        <end position="2258"/>
    </location>
</feature>
<dbReference type="InterPro" id="IPR038345">
    <property type="entry name" value="Flavi_E_Stem/Anchor_dom_sf"/>
</dbReference>
<evidence type="ECO:0000256" key="17">
    <source>
        <dbReference type="ARBA" id="ARBA00022632"/>
    </source>
</evidence>
<dbReference type="Pfam" id="PF01002">
    <property type="entry name" value="Flavi_NS2B"/>
    <property type="match status" value="1"/>
</dbReference>
<keyword evidence="33" id="KW-0694">RNA-binding</keyword>
<feature type="transmembrane region" description="Helical" evidence="51">
    <location>
        <begin position="2350"/>
        <end position="2379"/>
    </location>
</feature>
<feature type="disulfide bond" evidence="48">
    <location>
        <begin position="584"/>
        <end position="614"/>
    </location>
</feature>
<evidence type="ECO:0000256" key="1">
    <source>
        <dbReference type="ARBA" id="ARBA00004147"/>
    </source>
</evidence>
<evidence type="ECO:0000256" key="51">
    <source>
        <dbReference type="SAM" id="Phobius"/>
    </source>
</evidence>
<dbReference type="InterPro" id="IPR011492">
    <property type="entry name" value="Flavi_DEAD"/>
</dbReference>
<dbReference type="Pfam" id="PF00869">
    <property type="entry name" value="Flavi_glycoprot"/>
    <property type="match status" value="1"/>
</dbReference>
<feature type="binding site" evidence="49">
    <location>
        <position position="2951"/>
    </location>
    <ligand>
        <name>Zn(2+)</name>
        <dbReference type="ChEBI" id="CHEBI:29105"/>
        <label>1</label>
    </ligand>
</feature>
<dbReference type="GO" id="GO:0003968">
    <property type="term" value="F:RNA-directed RNA polymerase activity"/>
    <property type="evidence" value="ECO:0007669"/>
    <property type="project" value="UniProtKB-KW"/>
</dbReference>
<evidence type="ECO:0000256" key="43">
    <source>
        <dbReference type="ARBA" id="ARBA00023443"/>
    </source>
</evidence>
<comment type="subcellular location">
    <subcellularLocation>
        <location evidence="2">Host endoplasmic reticulum membrane</location>
        <topology evidence="2">Multi-pass membrane protein</topology>
    </subcellularLocation>
    <subcellularLocation>
        <location evidence="4">Host endoplasmic reticulum membrane</location>
        <topology evidence="4">Peripheral membrane protein</topology>
        <orientation evidence="4">Cytoplasmic side</orientation>
    </subcellularLocation>
    <subcellularLocation>
        <location evidence="43">Host endoplasmic reticulum membrane</location>
        <topology evidence="43">Peripheral membrane protein</topology>
        <orientation evidence="43">Lumenal side</orientation>
    </subcellularLocation>
    <subcellularLocation>
        <location evidence="1">Host nucleus</location>
    </subcellularLocation>
    <subcellularLocation>
        <location evidence="5">Secreted</location>
    </subcellularLocation>
    <subcellularLocation>
        <location evidence="3">Virion membrane</location>
        <topology evidence="3">Multi-pass membrane protein</topology>
    </subcellularLocation>
</comment>
<dbReference type="Pfam" id="PF07652">
    <property type="entry name" value="Flavi_DEAD"/>
    <property type="match status" value="1"/>
</dbReference>
<dbReference type="Gene3D" id="3.40.50.300">
    <property type="entry name" value="P-loop containing nucleotide triphosphate hydrolases"/>
    <property type="match status" value="2"/>
</dbReference>
<dbReference type="InterPro" id="IPR014412">
    <property type="entry name" value="Gen_Poly_FLV"/>
</dbReference>
<keyword evidence="18" id="KW-0507">mRNA processing</keyword>
<dbReference type="Gene3D" id="1.10.8.970">
    <property type="entry name" value="Flavivirus envelope glycoprotein M-like"/>
    <property type="match status" value="1"/>
</dbReference>
<keyword evidence="31" id="KW-0946">Virion</keyword>
<dbReference type="GO" id="GO:0055036">
    <property type="term" value="C:virion membrane"/>
    <property type="evidence" value="ECO:0007669"/>
    <property type="project" value="UniProtKB-SubCell"/>
</dbReference>
<feature type="transmembrane region" description="Helical" evidence="51">
    <location>
        <begin position="1326"/>
        <end position="1351"/>
    </location>
</feature>
<feature type="domain" description="Peptidase S7" evidence="56">
    <location>
        <begin position="1490"/>
        <end position="1671"/>
    </location>
</feature>
<evidence type="ECO:0000256" key="15">
    <source>
        <dbReference type="ARBA" id="ARBA00022595"/>
    </source>
</evidence>
<feature type="disulfide bond" evidence="48">
    <location>
        <begin position="347"/>
        <end position="403"/>
    </location>
</feature>
<dbReference type="InterPro" id="IPR001650">
    <property type="entry name" value="Helicase_C-like"/>
</dbReference>
<feature type="transmembrane region" description="Helical" evidence="51">
    <location>
        <begin position="37"/>
        <end position="57"/>
    </location>
</feature>
<dbReference type="Gene3D" id="2.60.40.350">
    <property type="match status" value="1"/>
</dbReference>
<dbReference type="Pfam" id="PF00948">
    <property type="entry name" value="Flavi_NS1"/>
    <property type="match status" value="1"/>
</dbReference>
<evidence type="ECO:0000256" key="11">
    <source>
        <dbReference type="ARBA" id="ARBA00022553"/>
    </source>
</evidence>
<keyword evidence="28" id="KW-0347">Helicase</keyword>
<keyword evidence="20" id="KW-0808">Transferase</keyword>
<dbReference type="InterPro" id="IPR046811">
    <property type="entry name" value="Flavi_NS5_thumb"/>
</dbReference>
<evidence type="ECO:0000256" key="13">
    <source>
        <dbReference type="ARBA" id="ARBA00022562"/>
    </source>
</evidence>
<dbReference type="SMART" id="SM00490">
    <property type="entry name" value="HELICc"/>
    <property type="match status" value="1"/>
</dbReference>
<feature type="disulfide bond" evidence="48">
    <location>
        <begin position="290"/>
        <end position="317"/>
    </location>
</feature>
<feature type="disulfide bond" evidence="48">
    <location>
        <begin position="379"/>
        <end position="408"/>
    </location>
</feature>
<evidence type="ECO:0000256" key="19">
    <source>
        <dbReference type="ARBA" id="ARBA00022670"/>
    </source>
</evidence>
<dbReference type="GO" id="GO:0004252">
    <property type="term" value="F:serine-type endopeptidase activity"/>
    <property type="evidence" value="ECO:0007669"/>
    <property type="project" value="InterPro"/>
</dbReference>
<dbReference type="GO" id="GO:0046872">
    <property type="term" value="F:metal ion binding"/>
    <property type="evidence" value="ECO:0007669"/>
    <property type="project" value="UniProtKB-KW"/>
</dbReference>
<evidence type="ECO:0000256" key="7">
    <source>
        <dbReference type="ARBA" id="ARBA00022484"/>
    </source>
</evidence>
<feature type="disulfide bond" evidence="48">
    <location>
        <begin position="361"/>
        <end position="392"/>
    </location>
</feature>
<dbReference type="Gene3D" id="3.30.67.10">
    <property type="entry name" value="Viral Envelope Glycoprotein, domain 2"/>
    <property type="match status" value="1"/>
</dbReference>
<dbReference type="InterPro" id="IPR000069">
    <property type="entry name" value="Env_glycoprot_M_flavivir"/>
</dbReference>
<dbReference type="RefSeq" id="YP_009126875.1">
    <property type="nucleotide sequence ID" value="NC_026624.1"/>
</dbReference>
<keyword evidence="37 51" id="KW-0472">Membrane</keyword>
<dbReference type="SUPFAM" id="SSF52540">
    <property type="entry name" value="P-loop containing nucleoside triphosphate hydrolases"/>
    <property type="match status" value="2"/>
</dbReference>
<dbReference type="Pfam" id="PF00972">
    <property type="entry name" value="Flavi_NS5"/>
    <property type="match status" value="1"/>
</dbReference>
<keyword evidence="9" id="KW-1170">Fusion of virus membrane with host endosomal membrane</keyword>
<evidence type="ECO:0000256" key="12">
    <source>
        <dbReference type="ARBA" id="ARBA00022561"/>
    </source>
</evidence>
<dbReference type="CDD" id="cd12149">
    <property type="entry name" value="Flavi_E_C"/>
    <property type="match status" value="1"/>
</dbReference>
<evidence type="ECO:0000259" key="55">
    <source>
        <dbReference type="PROSITE" id="PS51527"/>
    </source>
</evidence>
<keyword evidence="41" id="KW-0899">Viral immunoevasion</keyword>
<dbReference type="InterPro" id="IPR029063">
    <property type="entry name" value="SAM-dependent_MTases_sf"/>
</dbReference>
<evidence type="ECO:0000256" key="32">
    <source>
        <dbReference type="ARBA" id="ARBA00022870"/>
    </source>
</evidence>
<evidence type="ECO:0000256" key="46">
    <source>
        <dbReference type="ARBA" id="ARBA00047984"/>
    </source>
</evidence>
<evidence type="ECO:0000256" key="34">
    <source>
        <dbReference type="ARBA" id="ARBA00022953"/>
    </source>
</evidence>
<dbReference type="PROSITE" id="PS51528">
    <property type="entry name" value="FLAVIVIRUS_NS3PRO"/>
    <property type="match status" value="1"/>
</dbReference>
<dbReference type="GeneID" id="23698138"/>
<evidence type="ECO:0000256" key="25">
    <source>
        <dbReference type="ARBA" id="ARBA00022741"/>
    </source>
</evidence>
<dbReference type="InterPro" id="IPR043502">
    <property type="entry name" value="DNA/RNA_pol_sf"/>
</dbReference>
<evidence type="ECO:0000256" key="40">
    <source>
        <dbReference type="ARBA" id="ARBA00023184"/>
    </source>
</evidence>
<evidence type="ECO:0000256" key="42">
    <source>
        <dbReference type="ARBA" id="ARBA00023296"/>
    </source>
</evidence>
<dbReference type="InterPro" id="IPR038688">
    <property type="entry name" value="Flavi_propep_sf"/>
</dbReference>
<dbReference type="CDD" id="cd23204">
    <property type="entry name" value="Flavivirus_RdRp"/>
    <property type="match status" value="1"/>
</dbReference>
<dbReference type="GO" id="GO:0004482">
    <property type="term" value="F:mRNA 5'-cap (guanine-N7-)-methyltransferase activity"/>
    <property type="evidence" value="ECO:0007669"/>
    <property type="project" value="InterPro"/>
</dbReference>
<feature type="domain" description="Helicase ATP-binding" evidence="53">
    <location>
        <begin position="1672"/>
        <end position="1828"/>
    </location>
</feature>
<dbReference type="Pfam" id="PF01003">
    <property type="entry name" value="Flavi_capsid"/>
    <property type="match status" value="1"/>
</dbReference>
<evidence type="ECO:0000256" key="44">
    <source>
        <dbReference type="ARBA" id="ARBA00024468"/>
    </source>
</evidence>
<keyword evidence="30" id="KW-0067">ATP-binding</keyword>
<evidence type="ECO:0000256" key="38">
    <source>
        <dbReference type="ARBA" id="ARBA00023157"/>
    </source>
</evidence>
<keyword evidence="34" id="KW-0693">Viral RNA replication</keyword>
<dbReference type="PROSITE" id="PS51194">
    <property type="entry name" value="HELICASE_CTER"/>
    <property type="match status" value="1"/>
</dbReference>
<dbReference type="NCBIfam" id="TIGR04240">
    <property type="entry name" value="flavi_E_stem"/>
    <property type="match status" value="1"/>
</dbReference>
<dbReference type="GO" id="GO:0019028">
    <property type="term" value="C:viral capsid"/>
    <property type="evidence" value="ECO:0007669"/>
    <property type="project" value="UniProtKB-KW"/>
</dbReference>
<dbReference type="PROSITE" id="PS51591">
    <property type="entry name" value="RNA_CAP01_NS5_MT"/>
    <property type="match status" value="1"/>
</dbReference>
<evidence type="ECO:0000256" key="10">
    <source>
        <dbReference type="ARBA" id="ARBA00022525"/>
    </source>
</evidence>
<dbReference type="InterPro" id="IPR000336">
    <property type="entry name" value="Flavivir/Alphavir_Ig-like_sf"/>
</dbReference>
<dbReference type="Pfam" id="PF01349">
    <property type="entry name" value="Flavi_NS4B"/>
    <property type="match status" value="1"/>
</dbReference>
<feature type="binding site" evidence="49">
    <location>
        <position position="2959"/>
    </location>
    <ligand>
        <name>Zn(2+)</name>
        <dbReference type="ChEBI" id="CHEBI:29105"/>
        <label>1</label>
    </ligand>
</feature>
<evidence type="ECO:0000256" key="24">
    <source>
        <dbReference type="ARBA" id="ARBA00022723"/>
    </source>
</evidence>
<dbReference type="SMART" id="SM00487">
    <property type="entry name" value="DEXDc"/>
    <property type="match status" value="1"/>
</dbReference>
<evidence type="ECO:0000259" key="53">
    <source>
        <dbReference type="PROSITE" id="PS51192"/>
    </source>
</evidence>
<evidence type="ECO:0000259" key="56">
    <source>
        <dbReference type="PROSITE" id="PS51528"/>
    </source>
</evidence>
<feature type="binding site" evidence="49">
    <location>
        <position position="3239"/>
    </location>
    <ligand>
        <name>Zn(2+)</name>
        <dbReference type="ChEBI" id="CHEBI:29105"/>
        <label>2</label>
    </ligand>
</feature>
<evidence type="ECO:0000256" key="37">
    <source>
        <dbReference type="ARBA" id="ARBA00023136"/>
    </source>
</evidence>
<dbReference type="InterPro" id="IPR001850">
    <property type="entry name" value="Flavi_NS3_S7"/>
</dbReference>
<dbReference type="GO" id="GO:0005198">
    <property type="term" value="F:structural molecule activity"/>
    <property type="evidence" value="ECO:0007669"/>
    <property type="project" value="InterPro"/>
</dbReference>
<feature type="binding site" evidence="49">
    <location>
        <position position="3223"/>
    </location>
    <ligand>
        <name>Zn(2+)</name>
        <dbReference type="ChEBI" id="CHEBI:29105"/>
        <label>2</label>
    </ligand>
</feature>
<comment type="catalytic activity">
    <reaction evidence="46">
        <text>ATP + H2O = ADP + phosphate + H(+)</text>
        <dbReference type="Rhea" id="RHEA:13065"/>
        <dbReference type="ChEBI" id="CHEBI:15377"/>
        <dbReference type="ChEBI" id="CHEBI:15378"/>
        <dbReference type="ChEBI" id="CHEBI:30616"/>
        <dbReference type="ChEBI" id="CHEBI:43474"/>
        <dbReference type="ChEBI" id="CHEBI:456216"/>
        <dbReference type="EC" id="3.6.4.13"/>
    </reaction>
</comment>
<accession>A0A0C4PNF3</accession>
<feature type="domain" description="Helicase C-terminal" evidence="54">
    <location>
        <begin position="1839"/>
        <end position="2003"/>
    </location>
</feature>
<evidence type="ECO:0000256" key="14">
    <source>
        <dbReference type="ARBA" id="ARBA00022581"/>
    </source>
</evidence>
<feature type="active site" description="Charge relay system; for serine protease NS3 activity" evidence="47">
    <location>
        <position position="1543"/>
    </location>
</feature>
<feature type="active site" description="Charge relay system; for serine protease NS3 activity" evidence="47">
    <location>
        <position position="1567"/>
    </location>
</feature>
<keyword evidence="23" id="KW-0548">Nucleotidyltransferase</keyword>
<evidence type="ECO:0000256" key="4">
    <source>
        <dbReference type="ARBA" id="ARBA00004461"/>
    </source>
</evidence>
<keyword evidence="22 51" id="KW-0812">Transmembrane</keyword>
<feature type="active site" description="Charge relay system; for serine protease NS3 activity" evidence="47">
    <location>
        <position position="1628"/>
    </location>
</feature>
<feature type="transmembrane region" description="Helical" evidence="51">
    <location>
        <begin position="721"/>
        <end position="750"/>
    </location>
</feature>
<keyword evidence="40" id="KW-1038">Host endoplasmic reticulum</keyword>
<dbReference type="InterPro" id="IPR013756">
    <property type="entry name" value="GlyE_cen_dom_subdom2"/>
</dbReference>
<dbReference type="GO" id="GO:0042025">
    <property type="term" value="C:host cell nucleus"/>
    <property type="evidence" value="ECO:0007669"/>
    <property type="project" value="UniProtKB-SubCell"/>
</dbReference>
<dbReference type="Gene3D" id="2.40.10.120">
    <property type="match status" value="2"/>
</dbReference>
<feature type="binding site" evidence="49">
    <location>
        <position position="2956"/>
    </location>
    <ligand>
        <name>Zn(2+)</name>
        <dbReference type="ChEBI" id="CHEBI:29105"/>
        <label>1</label>
    </ligand>
</feature>
<dbReference type="GO" id="GO:0039694">
    <property type="term" value="P:viral RNA genome replication"/>
    <property type="evidence" value="ECO:0007669"/>
    <property type="project" value="InterPro"/>
</dbReference>
<evidence type="ECO:0000256" key="9">
    <source>
        <dbReference type="ARBA" id="ARBA00022510"/>
    </source>
</evidence>
<evidence type="ECO:0000256" key="16">
    <source>
        <dbReference type="ARBA" id="ARBA00022603"/>
    </source>
</evidence>
<dbReference type="Pfam" id="PF21659">
    <property type="entry name" value="Flavi_E_stem"/>
    <property type="match status" value="1"/>
</dbReference>
<dbReference type="PROSITE" id="PS51527">
    <property type="entry name" value="FLAVIVIRUS_NS2B"/>
    <property type="match status" value="1"/>
</dbReference>
<dbReference type="Pfam" id="PF00949">
    <property type="entry name" value="Peptidase_S7"/>
    <property type="match status" value="1"/>
</dbReference>
<keyword evidence="35 51" id="KW-1133">Transmembrane helix</keyword>
<evidence type="ECO:0000256" key="31">
    <source>
        <dbReference type="ARBA" id="ARBA00022844"/>
    </source>
</evidence>
<keyword evidence="38 48" id="KW-1015">Disulfide bond</keyword>
<protein>
    <recommendedName>
        <fullName evidence="6">Genome polyprotein</fullName>
    </recommendedName>
</protein>
<dbReference type="GO" id="GO:0044167">
    <property type="term" value="C:host cell endoplasmic reticulum membrane"/>
    <property type="evidence" value="ECO:0007669"/>
    <property type="project" value="UniProtKB-SubCell"/>
</dbReference>
<dbReference type="Pfam" id="PF01350">
    <property type="entry name" value="Flavi_NS4A"/>
    <property type="match status" value="1"/>
</dbReference>
<dbReference type="GO" id="GO:0052170">
    <property type="term" value="P:symbiont-mediated suppression of host innate immune response"/>
    <property type="evidence" value="ECO:0007669"/>
    <property type="project" value="UniProtKB-KW"/>
</dbReference>
<dbReference type="GO" id="GO:0046718">
    <property type="term" value="P:symbiont entry into host cell"/>
    <property type="evidence" value="ECO:0007669"/>
    <property type="project" value="UniProtKB-KW"/>
</dbReference>
<dbReference type="InterPro" id="IPR011998">
    <property type="entry name" value="Flavi_Glycoprot_E_cen/dimer"/>
</dbReference>
<dbReference type="PROSITE" id="PS51192">
    <property type="entry name" value="HELICASE_ATP_BIND_1"/>
    <property type="match status" value="1"/>
</dbReference>
<keyword evidence="16" id="KW-0489">Methyltransferase</keyword>
<comment type="catalytic activity">
    <reaction evidence="44">
        <text>Selective hydrolysis of -Xaa-Xaa-|-Yaa- bonds in which each of the Xaa can be either Arg or Lys and Yaa can be either Ser or Ala.</text>
        <dbReference type="EC" id="3.4.21.91"/>
    </reaction>
</comment>
<evidence type="ECO:0000256" key="47">
    <source>
        <dbReference type="PIRSR" id="PIRSR003817-1"/>
    </source>
</evidence>
<dbReference type="GO" id="GO:0005576">
    <property type="term" value="C:extracellular region"/>
    <property type="evidence" value="ECO:0007669"/>
    <property type="project" value="UniProtKB-SubCell"/>
</dbReference>
<evidence type="ECO:0000256" key="49">
    <source>
        <dbReference type="PIRSR" id="PIRSR003817-4"/>
    </source>
</evidence>
<evidence type="ECO:0000256" key="27">
    <source>
        <dbReference type="ARBA" id="ARBA00022804"/>
    </source>
</evidence>
<dbReference type="InterPro" id="IPR001528">
    <property type="entry name" value="Flavi_NS4B"/>
</dbReference>
<dbReference type="InterPro" id="IPR000208">
    <property type="entry name" value="Flavi_RdRp_fingers/palm"/>
</dbReference>
<keyword evidence="49" id="KW-0862">Zinc</keyword>
<dbReference type="PIRSF" id="PIRSF003817">
    <property type="entry name" value="Gen_Poly_FLV"/>
    <property type="match status" value="1"/>
</dbReference>
<dbReference type="PROSITE" id="PS50507">
    <property type="entry name" value="RDRP_SSRNA_POS"/>
    <property type="match status" value="1"/>
</dbReference>
<evidence type="ECO:0000256" key="20">
    <source>
        <dbReference type="ARBA" id="ARBA00022679"/>
    </source>
</evidence>
<dbReference type="Pfam" id="PF01728">
    <property type="entry name" value="FtsJ"/>
    <property type="match status" value="1"/>
</dbReference>
<evidence type="ECO:0000256" key="33">
    <source>
        <dbReference type="ARBA" id="ARBA00022884"/>
    </source>
</evidence>
<feature type="transmembrane region" description="Helical" evidence="51">
    <location>
        <begin position="2201"/>
        <end position="2229"/>
    </location>
</feature>
<dbReference type="Gene3D" id="1.20.1280.260">
    <property type="match status" value="1"/>
</dbReference>
<evidence type="ECO:0000259" key="52">
    <source>
        <dbReference type="PROSITE" id="PS50507"/>
    </source>
</evidence>
<dbReference type="Gene3D" id="3.30.387.10">
    <property type="entry name" value="Viral Envelope Glycoprotein, domain 3"/>
    <property type="match status" value="1"/>
</dbReference>
<dbReference type="InterPro" id="IPR026470">
    <property type="entry name" value="Flavi_E_Stem/Anchor_dom"/>
</dbReference>
<keyword evidence="29" id="KW-0720">Serine protease</keyword>
<dbReference type="InterPro" id="IPR000404">
    <property type="entry name" value="Flavi_NS4A"/>
</dbReference>
<feature type="transmembrane region" description="Helical" evidence="51">
    <location>
        <begin position="1363"/>
        <end position="1381"/>
    </location>
</feature>
<dbReference type="InterPro" id="IPR014756">
    <property type="entry name" value="Ig_E-set"/>
</dbReference>
<dbReference type="GO" id="GO:0046983">
    <property type="term" value="F:protein dimerization activity"/>
    <property type="evidence" value="ECO:0007669"/>
    <property type="project" value="InterPro"/>
</dbReference>
<dbReference type="InterPro" id="IPR027287">
    <property type="entry name" value="Flavi_E_Ig-like"/>
</dbReference>
<dbReference type="InterPro" id="IPR038055">
    <property type="entry name" value="Glycoprot_E_dimer_dom"/>
</dbReference>
<keyword evidence="7" id="KW-0696">RNA-directed RNA polymerase</keyword>
<evidence type="ECO:0000256" key="6">
    <source>
        <dbReference type="ARBA" id="ARBA00020107"/>
    </source>
</evidence>
<sequence>MNNRKSNTRKPGVNLKLQNQKRKGPSMPRSRKTKNGGLLGPVVRIRAMIIYLITLIVTGRKWTPAMKTFWKRINPSVALRTLRKVKNVASNLIKGVLARKRRSATLNVWMLAILGTASAVHFNRIMFGGVPAILMNVTMHDMGKTYGISGGNCTVMAVDAAHWCPDNTMYQCPTLAENEHPEDVDCWCYGVKDVYITYGRCRRDGSHRRARRSVEINSHITEGLNTRQETWAIDRYGKLQLEKVERWVLRNPFYAVAVACLSYFFGANTVQRVIIGSLLLLVAPAYSTHCTNIENRDFLSGAQGTTWTSVVLEHGGCVTMTSEEKPSLDIWLESVTISDPPLVRKICYNAHLSDQKTANKCPTTGEALLDEENEVDFECKRGFSDRGWGSGCGLFGKGSIVSCAKFTCQNSMHLYEIGQDKVHFSIRMQLHTSERDSTSADWKRSLEFNLLSGQQTITFSGYGTVTVSCSLRTTVDLNNYYIATVGTQLFLVNKHWATDLPLPWTPASGDAWREKHYLTHFEEPHATSVTVSTLGDQEGAVKHALSGATRLQLVSGKYVLKGGHAVCQVQTHGLSLKGRTYTMCKGGYSFSKSPVDSGHQTVLMKVKVSKNTPCRIPVMMSESLNVVKNQGVVVTTNPIAFEPTGEVLIEVVPPFGESYIIIGNGEDKLTHLWHQPGSTIGKAFRETMRGIERMTIIGDDAWDFGSTGGIFNSIGKAIHTIFGGAFTAMFGSVNWIVKTLLGAMFLWLGVNARNGTLTMVLLCIGGVLLFLGVGVSAETGCSMSLDRKEIKCGDGVFIFHDTDDFLMKYKMCPLSPKELASVIQEASKQGACGLNSVDELEHRMWKEIEDELNHVLDENGIDLSVVVGNPMGVYRRGGLAFPLTTQELTYGWKTWGKAMYSAVERKNNSFIIDARDQNECPDARRVWNAFALEEFGFGLFKTRVFLKTTNVYTKKCPVTLLGAGIKDNVAVHGDQNMWMRSELVNGTWQITALETVSYRECIWPKTHTVGTDSIQESSLFMPKDLGGPITMHNHISGYATQVYGAWHVSNMRVIREACPGTRVTQEDDCPKRGPSVRSTTQSNKVIPEWCCGKCTFPPVTFRNDNECWYAMEVRPKNMYDEHLVKSWVSAGTGRKCDEFTGGVLALFVLLDLLVYKRLSPGKHIWLIAALMTTALLGGISAGDLMKCLLLIGHTFNTIHSGEEVSHLAMIAVMELRAGFITGYFLARPLGPKGKFLVVVALSLMQSALTDKLEFIEWMDALGLVVAVVHALVELKSENWTILGLLALNPMGSRLVTKTTVITLLGLAGISVVRSGGTTARKTYPRLVGAGMAVLGLTRGWMLGFVNVLTTLRGPRVSRRSLDWTDGMTVIGVVAALLGLTFGEQEELMAPFMVGSVLLLCYAIGNRSDGLLIERVADIAWDSDAEMEGTSERFDVAINHNGEFSLIDEKPIPWKHVVLATALLIFSTVHPMCLLLAAGGYWAFQYTSRRSNIIWELPTVESGPKKMAGSLEEGVYVIKQKGMLGASQKGVGVVVDGVFHTMWHVTRGALLQHESGYITPQWASVKSDLISYGGTWKLNEKWEKGEEVQVIACVPNQKVKNVTTSPGVFALKTGEEIGAVSLDYPAGTSGSPIVNKNGQVIGLYGNGILTEERSFVSSIAQAERGEITTPEVDIEFKKGEIKILDLHPGAGKTKKVLPELLRKCLEKRLRTLVLAPTKVVLTEMYEALKNMPIRYHTSAAVETKRSGTLIDIMCHATLANRLLEPARYVNWEVVIMDEAHFLDPHSIAVRGWMQQLAQLKLASIVLMTATPPGTNDPFPQSNGTIDDTQMAIPSEPWKKGFEWIMDDTRPTAWFMPSIRCANVMANFLKKNGKTVVTLNRKTFDVEYPKIKEARPDFILTTDIAEMGANLPVERVIDDRTCMRPVLIDAQNRVEIQGPLPITASSAAQRRGRVGRNPDRNTDTYVYSGDTSEDNSDLVCWREALMILDNLEIPGGFAMSLFSTEARKVEHTPGEYRLNAEGRKTFRYLMRKYEFTPWLAWKVAKHTKSQEMTWIIKGPEENRVLNEHGEVLTFKTKYGSMETVQPIWSDARMFADGNMVKNFLGYASTTRSMINIIERAVQVPMLMREKLQEACDTYYTLAKAEEHSRSYRMALDNVPEALLTTFCVALIASMTMGIFLYLLTPKGFTRMSMAFATMIATSFGLWMGDVALVKIASSMLVFFILCVILIPDAGMQRSSQDNYLAYFVIILLTVVGLIAANENGYLEKTKADLFGARMELKTASQQAWFAFDLRPGSAWAIYAFAVGVFSPLYHHAESVNYGAISLQGITQSAASLFQMDKGYPFMKIRLPLILMVVGALNSMNALSLLLGIGCATIHWALVLPGLRAKLAKLALRRTYHGVTKNAMVDGTLTNDLDEGEDMPELFEKQLGTIMLILLAVANVFTMRSTVAMAEAVVLITACIPQLVNGTPSVIWNTQVAIGVAGLLRGNYMALVGTGHALWSTQGNRRSGGGESVTMGELWKKQLNKLSKRSFEEYKRSGITEVDRTAAKDSLKKNILDGCAVSRGSAKLRWMEERGFVKLAGVVVDLGCGRGGWSYYAASLRTVKKVLAFTLGIQGHEKPIMRTTYGWNIIRFKDKTDVFNLEPIPGDTLLCDIGESSPSIQVEEQRTLRVLLNTRKWMTEHRYENFCVKVLCPYTPLIIEELSRLQRQFGGGMVRVPLSRNSTHEMYWVSGARTDIVGAISNVSRLLTRRMLNKPQPTIIEEDVVLDLGTRLVEHELGPIDRVAIAERLKLMKESYAQSWFEDPEHPYRTWHYLGSYITRGGGTAASMLNGVVKLISMPWDAVSAVACMAMTDTTPFGQQRVFKEKVDTRPQEPNATVRSVMRVVNEWIFQILARGKRARMCTKEEFIKKVRSHAAVGAFVPELENWGTASEAVSDPLFWKLVDEERALHKKGRCRTCVYNMMGKREKKPSEFGRAKGSRAIWYMWLGARFLEFEALGFLNEDHWVAREHSKAGVEGIGLQYLGYVLKELEGKTGGSFFADDTAGWDTRITVADLEDEMEVVKYMKPEQRILAEAVMNLAYRHKVVKVERPLPGGRTAMDVIYRQEHRGSGQVVTYAFNTITNMKVQLIRMAEAEGVLPHPGEEWSQECDERLREWLRDCGEERLSRMAVSGDDCVVRPIDDRFATALSYINHMAKIRKDIGEWKPSTPLKSVECVPFCSHHFHSLRLRDGREIVVPCRDQDELIGRARISPGNGWVVRESGPLSKAYANMWKLFYFHRRDLRLMANAICSSVPVDWVPSGRTTWSIHGRGEWMTSEDMLEVWNRVWIEDNPHMADKKQVNDWRDIPYLTKSQDVSCGSHIGCSHRGSWADALPYTVEKVRSIIGKDEKYVDYLQTQNRFVTALQRVFGDVL</sequence>
<dbReference type="GO" id="GO:0003724">
    <property type="term" value="F:RNA helicase activity"/>
    <property type="evidence" value="ECO:0007669"/>
    <property type="project" value="UniProtKB-EC"/>
</dbReference>
<dbReference type="InterPro" id="IPR001157">
    <property type="entry name" value="Flavi_NS1"/>
</dbReference>
<dbReference type="GO" id="GO:0039654">
    <property type="term" value="P:fusion of virus membrane with host endosome membrane"/>
    <property type="evidence" value="ECO:0007669"/>
    <property type="project" value="UniProtKB-KW"/>
</dbReference>
<dbReference type="GO" id="GO:0003723">
    <property type="term" value="F:RNA binding"/>
    <property type="evidence" value="ECO:0007669"/>
    <property type="project" value="UniProtKB-KW"/>
</dbReference>
<dbReference type="Gene3D" id="2.60.260.50">
    <property type="entry name" value="Flavivirus polyprotein propeptide domain"/>
    <property type="match status" value="1"/>
</dbReference>
<feature type="domain" description="Flavivirus NS2B" evidence="55">
    <location>
        <begin position="1360"/>
        <end position="1489"/>
    </location>
</feature>
<evidence type="ECO:0000256" key="48">
    <source>
        <dbReference type="PIRSR" id="PIRSR003817-3"/>
    </source>
</evidence>
<evidence type="ECO:0000313" key="58">
    <source>
        <dbReference type="EMBL" id="AIU94745.1"/>
    </source>
</evidence>
<dbReference type="InterPro" id="IPR027417">
    <property type="entry name" value="P-loop_NTPase"/>
</dbReference>
<keyword evidence="19" id="KW-0645">Protease</keyword>
<feature type="transmembrane region" description="Helical" evidence="51">
    <location>
        <begin position="1456"/>
        <end position="1483"/>
    </location>
</feature>
<dbReference type="Proteomes" id="UP000139413">
    <property type="component" value="Segment"/>
</dbReference>
<dbReference type="CDD" id="cd17931">
    <property type="entry name" value="DEXHc_viral_Ns3"/>
    <property type="match status" value="1"/>
</dbReference>
<organism evidence="58 59">
    <name type="scientific">Sokoluk virus</name>
    <dbReference type="NCBI Taxonomy" id="64317"/>
    <lineage>
        <taxon>Viruses</taxon>
        <taxon>Riboviria</taxon>
        <taxon>Orthornavirae</taxon>
        <taxon>Kitrinoviricota</taxon>
        <taxon>Flasuviricetes</taxon>
        <taxon>Amarillovirales</taxon>
        <taxon>Flaviviridae</taxon>
        <taxon>Orthoflavivirus</taxon>
        <taxon>Orthoflavivirus entebbeense</taxon>
    </lineage>
</organism>
<evidence type="ECO:0000256" key="50">
    <source>
        <dbReference type="SAM" id="MobiDB-lite"/>
    </source>
</evidence>
<dbReference type="SUPFAM" id="SSF53335">
    <property type="entry name" value="S-adenosyl-L-methionine-dependent methyltransferases"/>
    <property type="match status" value="1"/>
</dbReference>
<feature type="region of interest" description="Disordered" evidence="50">
    <location>
        <begin position="1945"/>
        <end position="1967"/>
    </location>
</feature>
<dbReference type="InterPro" id="IPR013755">
    <property type="entry name" value="Flav_gly_cen_dom_subdom1"/>
</dbReference>
<keyword evidence="24 49" id="KW-0479">Metal-binding</keyword>
<dbReference type="GO" id="GO:0006508">
    <property type="term" value="P:proteolysis"/>
    <property type="evidence" value="ECO:0007669"/>
    <property type="project" value="UniProtKB-KW"/>
</dbReference>
<dbReference type="InterPro" id="IPR001122">
    <property type="entry name" value="Flavi_capsidC"/>
</dbReference>
<keyword evidence="8" id="KW-1168">Fusion of virus membrane with host membrane</keyword>
<dbReference type="GO" id="GO:0005524">
    <property type="term" value="F:ATP binding"/>
    <property type="evidence" value="ECO:0007669"/>
    <property type="project" value="UniProtKB-KW"/>
</dbReference>
<dbReference type="InterPro" id="IPR009003">
    <property type="entry name" value="Peptidase_S1_PA"/>
</dbReference>
<dbReference type="Gene3D" id="2.60.98.10">
    <property type="entry name" value="Tick-borne Encephalitis virus Glycoprotein, domain 1"/>
    <property type="match status" value="1"/>
</dbReference>
<dbReference type="InterPro" id="IPR014001">
    <property type="entry name" value="Helicase_ATP-bd"/>
</dbReference>
<dbReference type="InterPro" id="IPR000487">
    <property type="entry name" value="Flavi_NS2B"/>
</dbReference>
<evidence type="ECO:0000259" key="54">
    <source>
        <dbReference type="PROSITE" id="PS51194"/>
    </source>
</evidence>
<evidence type="ECO:0000256" key="3">
    <source>
        <dbReference type="ARBA" id="ARBA00004385"/>
    </source>
</evidence>
<dbReference type="SUPFAM" id="SSF81296">
    <property type="entry name" value="E set domains"/>
    <property type="match status" value="1"/>
</dbReference>
<dbReference type="EMBL" id="KF917541">
    <property type="protein sequence ID" value="AIU94745.1"/>
    <property type="molecule type" value="Genomic_RNA"/>
</dbReference>
<keyword evidence="21" id="KW-0949">S-adenosyl-L-methionine</keyword>
<dbReference type="SUPFAM" id="SSF50494">
    <property type="entry name" value="Trypsin-like serine proteases"/>
    <property type="match status" value="1"/>
</dbReference>
<evidence type="ECO:0000256" key="5">
    <source>
        <dbReference type="ARBA" id="ARBA00004613"/>
    </source>
</evidence>
<feature type="region of interest" description="Disordered" evidence="50">
    <location>
        <begin position="1"/>
        <end position="35"/>
    </location>
</feature>
<dbReference type="Gene3D" id="1.10.260.90">
    <property type="match status" value="1"/>
</dbReference>
<keyword evidence="14" id="KW-0945">Host-virus interaction</keyword>
<evidence type="ECO:0000256" key="23">
    <source>
        <dbReference type="ARBA" id="ARBA00022695"/>
    </source>
</evidence>
<keyword evidence="27" id="KW-1161">Viral attachment to host cell</keyword>
<keyword evidence="42" id="KW-1160">Virus entry into host cell</keyword>
<dbReference type="Pfam" id="PF20483">
    <property type="entry name" value="Flavi_NS5_thumb"/>
    <property type="match status" value="1"/>
</dbReference>
<evidence type="ECO:0000256" key="29">
    <source>
        <dbReference type="ARBA" id="ARBA00022825"/>
    </source>
</evidence>
<evidence type="ECO:0000256" key="26">
    <source>
        <dbReference type="ARBA" id="ARBA00022801"/>
    </source>
</evidence>
<dbReference type="GO" id="GO:0019062">
    <property type="term" value="P:virion attachment to host cell"/>
    <property type="evidence" value="ECO:0007669"/>
    <property type="project" value="UniProtKB-KW"/>
</dbReference>
<dbReference type="CDD" id="cd20761">
    <property type="entry name" value="capping_2-OMTase_Flaviviridae"/>
    <property type="match status" value="1"/>
</dbReference>
<evidence type="ECO:0000256" key="21">
    <source>
        <dbReference type="ARBA" id="ARBA00022691"/>
    </source>
</evidence>
<dbReference type="InterPro" id="IPR007094">
    <property type="entry name" value="RNA-dir_pol_PSvirus"/>
</dbReference>
<evidence type="ECO:0000256" key="35">
    <source>
        <dbReference type="ARBA" id="ARBA00022989"/>
    </source>
</evidence>
<feature type="binding site" evidence="49">
    <location>
        <position position="3358"/>
    </location>
    <ligand>
        <name>Zn(2+)</name>
        <dbReference type="ChEBI" id="CHEBI:29105"/>
        <label>2</label>
    </ligand>
</feature>
<proteinExistence type="predicted"/>
<feature type="transmembrane region" description="Helical" evidence="51">
    <location>
        <begin position="757"/>
        <end position="777"/>
    </location>
</feature>